<dbReference type="STRING" id="60711.ENSCSAP00000014473"/>
<dbReference type="EMBL" id="AQIB01129830">
    <property type="status" value="NOT_ANNOTATED_CDS"/>
    <property type="molecule type" value="Genomic_DNA"/>
</dbReference>
<keyword evidence="7" id="KW-1185">Reference proteome</keyword>
<dbReference type="RefSeq" id="XP_072871696.1">
    <property type="nucleotide sequence ID" value="XM_073015595.1"/>
</dbReference>
<reference evidence="6" key="3">
    <citation type="submission" date="2025-09" db="UniProtKB">
        <authorList>
            <consortium name="Ensembl"/>
        </authorList>
    </citation>
    <scope>IDENTIFICATION</scope>
</reference>
<keyword evidence="4" id="KW-1015">Disulfide bond</keyword>
<sequence length="79" mass="9489">MHADLSPHLHTEECNVLINLLKECHKNHNILKFFGYCNDFDRDVRKCLRNEYIQNRIKSREDGIAMRKKLFNTPEESEK</sequence>
<keyword evidence="3 5" id="KW-0496">Mitochondrion</keyword>
<dbReference type="Bgee" id="ENSCSAG00000003575">
    <property type="expression patterns" value="Expressed in adrenal cortex and 7 other cell types or tissues"/>
</dbReference>
<protein>
    <recommendedName>
        <fullName evidence="5">COX assembly mitochondrial protein</fullName>
    </recommendedName>
</protein>
<dbReference type="Ensembl" id="ENSCSAT00000001606.1">
    <property type="protein sequence ID" value="ENSCSAP00000014473.1"/>
    <property type="gene ID" value="ENSCSAG00000003575.1"/>
</dbReference>
<dbReference type="PANTHER" id="PTHR22977">
    <property type="entry name" value="COX ASSEMBLY MITOCHONDRIAL PROTEIN"/>
    <property type="match status" value="1"/>
</dbReference>
<name>A0A0D9S0T4_CHLSB</name>
<dbReference type="GeneTree" id="ENSGT00390000016908"/>
<dbReference type="OMA" id="CLRNEYI"/>
<proteinExistence type="inferred from homology"/>
<evidence type="ECO:0000313" key="6">
    <source>
        <dbReference type="Ensembl" id="ENSCSAP00000014473.1"/>
    </source>
</evidence>
<comment type="subcellular location">
    <subcellularLocation>
        <location evidence="1 5">Mitochondrion</location>
    </subcellularLocation>
</comment>
<evidence type="ECO:0000256" key="3">
    <source>
        <dbReference type="ARBA" id="ARBA00023128"/>
    </source>
</evidence>
<dbReference type="AlphaFoldDB" id="A0A0D9S0T4"/>
<dbReference type="eggNOG" id="KOG4148">
    <property type="taxonomic scope" value="Eukaryota"/>
</dbReference>
<evidence type="ECO:0000256" key="1">
    <source>
        <dbReference type="ARBA" id="ARBA00004173"/>
    </source>
</evidence>
<dbReference type="CTD" id="56942"/>
<evidence type="ECO:0000256" key="4">
    <source>
        <dbReference type="ARBA" id="ARBA00023157"/>
    </source>
</evidence>
<dbReference type="RefSeq" id="XP_007992364.1">
    <property type="nucleotide sequence ID" value="XM_007994173.3"/>
</dbReference>
<evidence type="ECO:0000256" key="5">
    <source>
        <dbReference type="RuleBase" id="RU364104"/>
    </source>
</evidence>
<dbReference type="PROSITE" id="PS51808">
    <property type="entry name" value="CHCH"/>
    <property type="match status" value="1"/>
</dbReference>
<gene>
    <name evidence="6" type="primary">CMC2</name>
</gene>
<dbReference type="BioGRID-ORCS" id="103233362">
    <property type="hits" value="3 hits in 16 CRISPR screens"/>
</dbReference>
<accession>A0A0D9S0T4</accession>
<dbReference type="jPOST" id="A0A0D9S0T4"/>
<evidence type="ECO:0000313" key="7">
    <source>
        <dbReference type="Proteomes" id="UP000029965"/>
    </source>
</evidence>
<reference evidence="6 7" key="1">
    <citation type="submission" date="2014-03" db="EMBL/GenBank/DDBJ databases">
        <authorList>
            <person name="Warren W."/>
            <person name="Wilson R.K."/>
        </authorList>
    </citation>
    <scope>NUCLEOTIDE SEQUENCE</scope>
</reference>
<dbReference type="PANTHER" id="PTHR22977:SF1">
    <property type="entry name" value="COX ASSEMBLY MITOCHONDRIAL PROTEIN 2 HOMOLOG"/>
    <property type="match status" value="1"/>
</dbReference>
<dbReference type="GeneID" id="103233362"/>
<reference evidence="6" key="2">
    <citation type="submission" date="2025-08" db="UniProtKB">
        <authorList>
            <consortium name="Ensembl"/>
        </authorList>
    </citation>
    <scope>IDENTIFICATION</scope>
</reference>
<evidence type="ECO:0000256" key="2">
    <source>
        <dbReference type="ARBA" id="ARBA00007347"/>
    </source>
</evidence>
<dbReference type="EMBL" id="AQIB01129831">
    <property type="status" value="NOT_ANNOTATED_CDS"/>
    <property type="molecule type" value="Genomic_DNA"/>
</dbReference>
<comment type="similarity">
    <text evidence="2 5">Belongs to the CMC family.</text>
</comment>
<dbReference type="GO" id="GO:0005739">
    <property type="term" value="C:mitochondrion"/>
    <property type="evidence" value="ECO:0007669"/>
    <property type="project" value="UniProtKB-SubCell"/>
</dbReference>
<dbReference type="InterPro" id="IPR013892">
    <property type="entry name" value="Cyt_c_biogenesis_Cmc1-like"/>
</dbReference>
<dbReference type="Proteomes" id="UP000029965">
    <property type="component" value="Chromosome 5"/>
</dbReference>
<dbReference type="Pfam" id="PF08583">
    <property type="entry name" value="Cmc1"/>
    <property type="match status" value="1"/>
</dbReference>
<dbReference type="GO" id="GO:0005829">
    <property type="term" value="C:cytosol"/>
    <property type="evidence" value="ECO:0007669"/>
    <property type="project" value="Ensembl"/>
</dbReference>
<organism evidence="6 7">
    <name type="scientific">Chlorocebus sabaeus</name>
    <name type="common">Green monkey</name>
    <name type="synonym">Simia sabaea</name>
    <dbReference type="NCBI Taxonomy" id="60711"/>
    <lineage>
        <taxon>Eukaryota</taxon>
        <taxon>Metazoa</taxon>
        <taxon>Chordata</taxon>
        <taxon>Craniata</taxon>
        <taxon>Vertebrata</taxon>
        <taxon>Euteleostomi</taxon>
        <taxon>Mammalia</taxon>
        <taxon>Eutheria</taxon>
        <taxon>Euarchontoglires</taxon>
        <taxon>Primates</taxon>
        <taxon>Haplorrhini</taxon>
        <taxon>Catarrhini</taxon>
        <taxon>Cercopithecidae</taxon>
        <taxon>Cercopithecinae</taxon>
        <taxon>Chlorocebus</taxon>
    </lineage>
</organism>